<dbReference type="SUPFAM" id="SSF56935">
    <property type="entry name" value="Porins"/>
    <property type="match status" value="1"/>
</dbReference>
<dbReference type="RefSeq" id="WP_264601337.1">
    <property type="nucleotide sequence ID" value="NZ_JAOQNS010000005.1"/>
</dbReference>
<keyword evidence="5 11" id="KW-0812">Transmembrane</keyword>
<dbReference type="Gene3D" id="2.170.130.10">
    <property type="entry name" value="TonB-dependent receptor, plug domain"/>
    <property type="match status" value="1"/>
</dbReference>
<evidence type="ECO:0000256" key="11">
    <source>
        <dbReference type="PROSITE-ProRule" id="PRU01360"/>
    </source>
</evidence>
<feature type="signal peptide" evidence="14">
    <location>
        <begin position="1"/>
        <end position="26"/>
    </location>
</feature>
<evidence type="ECO:0000256" key="12">
    <source>
        <dbReference type="PROSITE-ProRule" id="PRU10144"/>
    </source>
</evidence>
<dbReference type="Pfam" id="PF07715">
    <property type="entry name" value="Plug"/>
    <property type="match status" value="1"/>
</dbReference>
<comment type="similarity">
    <text evidence="2 11 13">Belongs to the TonB-dependent receptor family.</text>
</comment>
<name>A0ABT3HBH4_9HYPH</name>
<dbReference type="CDD" id="cd01347">
    <property type="entry name" value="ligand_gated_channel"/>
    <property type="match status" value="1"/>
</dbReference>
<dbReference type="InterPro" id="IPR012910">
    <property type="entry name" value="Plug_dom"/>
</dbReference>
<proteinExistence type="inferred from homology"/>
<gene>
    <name evidence="17" type="ORF">M2319_002031</name>
</gene>
<keyword evidence="4 11" id="KW-1134">Transmembrane beta strand</keyword>
<organism evidence="17 18">
    <name type="scientific">Rhodobium gokarnense</name>
    <dbReference type="NCBI Taxonomy" id="364296"/>
    <lineage>
        <taxon>Bacteria</taxon>
        <taxon>Pseudomonadati</taxon>
        <taxon>Pseudomonadota</taxon>
        <taxon>Alphaproteobacteria</taxon>
        <taxon>Hyphomicrobiales</taxon>
        <taxon>Rhodobiaceae</taxon>
        <taxon>Rhodobium</taxon>
    </lineage>
</organism>
<sequence length="662" mass="73215">MQYSQPFVGLLLAGVSLAALASAAVAQDSVPLDTIVVSDESGAVAKEVETDVQITEEDIDRRNPQTLRQLFQAEPSVQVTGGSTATQKMFVNGVEQSKLNVQVDGARQRNSVWHHNGDFGIDPYFLKQVEVDAGVAPADAGPGALGGSVRFQTKDARDMLLPGRTWGGTVRGSYDTDSETFTSTTAAYRVHQGFEVLGILKRSEGQDYTNGDGITEPGTANDLWNGLAKFGYESEAGHRFMLSTEYYRDAGMRRLRANLNLLSMPLFNYSLAERWTTTFRYTTTQPTDTYDPEVLLYYNRNSLERPNRAGYAGPSGDFNSDNGEFGGKIQNRFRFDWGSLTAGTDFSNNRTEIERFHFSNDVSERIADVGAYLQARIEASERLEISTGARADFQSYHAVDGHTFDNFGLSPNISAAFEIIDGVKLKSGYAYVFGGLEHPQTALYHARDYVYDRDLDPTWAHNANVGAEFSRGGITVGANLFYTEMDNILAYDYTGPVAARVNGPELVTYGFDLFARYRSETTYLSIAYSHTKPEVDGLTALPNSSPNSANVVGDILTFDGSYTFRDWGVTVGAQAEVAFDFSDEDLRDAGFSDLEGYEVVSLFAEWQPPLEELAHITLRGEVNNVFDEQYMRRGGYYQLPVRGIEPVYEQGRSFLVTATAKF</sequence>
<accession>A0ABT3HBH4</accession>
<evidence type="ECO:0000256" key="14">
    <source>
        <dbReference type="SAM" id="SignalP"/>
    </source>
</evidence>
<dbReference type="InterPro" id="IPR037066">
    <property type="entry name" value="Plug_dom_sf"/>
</dbReference>
<dbReference type="Pfam" id="PF00593">
    <property type="entry name" value="TonB_dep_Rec_b-barrel"/>
    <property type="match status" value="1"/>
</dbReference>
<evidence type="ECO:0000259" key="16">
    <source>
        <dbReference type="Pfam" id="PF07715"/>
    </source>
</evidence>
<keyword evidence="8 11" id="KW-0472">Membrane</keyword>
<reference evidence="18" key="1">
    <citation type="submission" date="2023-07" db="EMBL/GenBank/DDBJ databases">
        <title>Genome sequencing of Purple Non-Sulfur Bacteria from various extreme environments.</title>
        <authorList>
            <person name="Mayer M."/>
        </authorList>
    </citation>
    <scope>NUCLEOTIDE SEQUENCE [LARGE SCALE GENOMIC DNA]</scope>
    <source>
        <strain evidence="18">DSM 17935</strain>
    </source>
</reference>
<evidence type="ECO:0000256" key="7">
    <source>
        <dbReference type="ARBA" id="ARBA00023077"/>
    </source>
</evidence>
<evidence type="ECO:0000256" key="13">
    <source>
        <dbReference type="RuleBase" id="RU003357"/>
    </source>
</evidence>
<comment type="caution">
    <text evidence="17">The sequence shown here is derived from an EMBL/GenBank/DDBJ whole genome shotgun (WGS) entry which is preliminary data.</text>
</comment>
<evidence type="ECO:0000313" key="17">
    <source>
        <dbReference type="EMBL" id="MCW2307694.1"/>
    </source>
</evidence>
<keyword evidence="7 13" id="KW-0798">TonB box</keyword>
<feature type="chain" id="PRO_5046271071" evidence="14">
    <location>
        <begin position="27"/>
        <end position="662"/>
    </location>
</feature>
<evidence type="ECO:0000256" key="1">
    <source>
        <dbReference type="ARBA" id="ARBA00004571"/>
    </source>
</evidence>
<keyword evidence="9 17" id="KW-0675">Receptor</keyword>
<keyword evidence="3 11" id="KW-0813">Transport</keyword>
<dbReference type="PROSITE" id="PS52016">
    <property type="entry name" value="TONB_DEPENDENT_REC_3"/>
    <property type="match status" value="1"/>
</dbReference>
<evidence type="ECO:0000313" key="18">
    <source>
        <dbReference type="Proteomes" id="UP001209755"/>
    </source>
</evidence>
<evidence type="ECO:0000256" key="9">
    <source>
        <dbReference type="ARBA" id="ARBA00023170"/>
    </source>
</evidence>
<dbReference type="EMBL" id="JAOQNS010000005">
    <property type="protein sequence ID" value="MCW2307694.1"/>
    <property type="molecule type" value="Genomic_DNA"/>
</dbReference>
<keyword evidence="10 11" id="KW-0998">Cell outer membrane</keyword>
<evidence type="ECO:0000256" key="10">
    <source>
        <dbReference type="ARBA" id="ARBA00023237"/>
    </source>
</evidence>
<feature type="domain" description="TonB-dependent receptor plug" evidence="16">
    <location>
        <begin position="52"/>
        <end position="147"/>
    </location>
</feature>
<evidence type="ECO:0000256" key="5">
    <source>
        <dbReference type="ARBA" id="ARBA00022692"/>
    </source>
</evidence>
<dbReference type="Proteomes" id="UP001209755">
    <property type="component" value="Unassembled WGS sequence"/>
</dbReference>
<feature type="domain" description="TonB-dependent receptor-like beta-barrel" evidence="15">
    <location>
        <begin position="269"/>
        <end position="625"/>
    </location>
</feature>
<dbReference type="InterPro" id="IPR000531">
    <property type="entry name" value="Beta-barrel_TonB"/>
</dbReference>
<dbReference type="InterPro" id="IPR039426">
    <property type="entry name" value="TonB-dep_rcpt-like"/>
</dbReference>
<evidence type="ECO:0000256" key="4">
    <source>
        <dbReference type="ARBA" id="ARBA00022452"/>
    </source>
</evidence>
<protein>
    <submittedName>
        <fullName evidence="17">Hemoglobin/transferrin/lactoferrin receptor protein</fullName>
    </submittedName>
</protein>
<evidence type="ECO:0000256" key="3">
    <source>
        <dbReference type="ARBA" id="ARBA00022448"/>
    </source>
</evidence>
<keyword evidence="18" id="KW-1185">Reference proteome</keyword>
<dbReference type="PANTHER" id="PTHR30069">
    <property type="entry name" value="TONB-DEPENDENT OUTER MEMBRANE RECEPTOR"/>
    <property type="match status" value="1"/>
</dbReference>
<feature type="short sequence motif" description="TonB C-terminal box" evidence="12">
    <location>
        <begin position="645"/>
        <end position="662"/>
    </location>
</feature>
<evidence type="ECO:0000259" key="15">
    <source>
        <dbReference type="Pfam" id="PF00593"/>
    </source>
</evidence>
<dbReference type="PANTHER" id="PTHR30069:SF41">
    <property type="entry name" value="HEME_HEMOPEXIN UTILIZATION PROTEIN C"/>
    <property type="match status" value="1"/>
</dbReference>
<dbReference type="PROSITE" id="PS01156">
    <property type="entry name" value="TONB_DEPENDENT_REC_2"/>
    <property type="match status" value="1"/>
</dbReference>
<evidence type="ECO:0000256" key="6">
    <source>
        <dbReference type="ARBA" id="ARBA00022729"/>
    </source>
</evidence>
<dbReference type="InterPro" id="IPR010917">
    <property type="entry name" value="TonB_rcpt_CS"/>
</dbReference>
<evidence type="ECO:0000256" key="8">
    <source>
        <dbReference type="ARBA" id="ARBA00023136"/>
    </source>
</evidence>
<dbReference type="Gene3D" id="2.40.170.20">
    <property type="entry name" value="TonB-dependent receptor, beta-barrel domain"/>
    <property type="match status" value="1"/>
</dbReference>
<dbReference type="InterPro" id="IPR036942">
    <property type="entry name" value="Beta-barrel_TonB_sf"/>
</dbReference>
<evidence type="ECO:0000256" key="2">
    <source>
        <dbReference type="ARBA" id="ARBA00009810"/>
    </source>
</evidence>
<keyword evidence="6 14" id="KW-0732">Signal</keyword>
<comment type="subcellular location">
    <subcellularLocation>
        <location evidence="1 11">Cell outer membrane</location>
        <topology evidence="1 11">Multi-pass membrane protein</topology>
    </subcellularLocation>
</comment>